<keyword evidence="1" id="KW-0812">Transmembrane</keyword>
<keyword evidence="1" id="KW-0472">Membrane</keyword>
<dbReference type="HOGENOM" id="CLU_3409694_0_0_14"/>
<reference evidence="2 3" key="1">
    <citation type="journal article" date="2012" name="J. Bacteriol.">
        <title>Complete genome sequence of Mycoplasma haemocanis strain Illinois.</title>
        <authorList>
            <person name="do Nascimento N.C."/>
            <person name="Guimaraes A.M."/>
            <person name="Santos A.P."/>
            <person name="Sanmiguel P.J."/>
            <person name="Messick J.B."/>
        </authorList>
    </citation>
    <scope>NUCLEOTIDE SEQUENCE [LARGE SCALE GENOMIC DNA]</scope>
    <source>
        <strain evidence="2 3">Illinois</strain>
    </source>
</reference>
<dbReference type="Proteomes" id="UP000009135">
    <property type="component" value="Chromosome"/>
</dbReference>
<gene>
    <name evidence="2" type="ordered locus">MHC_06014</name>
</gene>
<keyword evidence="1" id="KW-1133">Transmembrane helix</keyword>
<dbReference type="KEGG" id="mhe:MHC_06014"/>
<keyword evidence="3" id="KW-1185">Reference proteome</keyword>
<proteinExistence type="predicted"/>
<accession>I6QQZ1</accession>
<evidence type="ECO:0000313" key="2">
    <source>
        <dbReference type="EMBL" id="AFM45092.1"/>
    </source>
</evidence>
<evidence type="ECO:0000256" key="1">
    <source>
        <dbReference type="SAM" id="Phobius"/>
    </source>
</evidence>
<evidence type="ECO:0000313" key="3">
    <source>
        <dbReference type="Proteomes" id="UP000009135"/>
    </source>
</evidence>
<feature type="transmembrane region" description="Helical" evidence="1">
    <location>
        <begin position="6"/>
        <end position="25"/>
    </location>
</feature>
<protein>
    <submittedName>
        <fullName evidence="2">Uncharacterized protein</fullName>
    </submittedName>
</protein>
<dbReference type="STRING" id="1111676.MHC_06014"/>
<dbReference type="AlphaFoldDB" id="I6QQZ1"/>
<name>I6QQZ1_MYCHN</name>
<dbReference type="EMBL" id="CP003199">
    <property type="protein sequence ID" value="AFM45092.1"/>
    <property type="molecule type" value="Genomic_DNA"/>
</dbReference>
<sequence length="29" mass="2865">MPSLKVVLPILTVGASASALGGYIYSISG</sequence>
<organism evidence="2 3">
    <name type="scientific">Mycoplasma haemocanis (strain Illinois)</name>
    <dbReference type="NCBI Taxonomy" id="1111676"/>
    <lineage>
        <taxon>Bacteria</taxon>
        <taxon>Bacillati</taxon>
        <taxon>Mycoplasmatota</taxon>
        <taxon>Mollicutes</taxon>
        <taxon>Mycoplasmataceae</taxon>
        <taxon>Mycoplasma</taxon>
    </lineage>
</organism>